<dbReference type="PANTHER" id="PTHR11002:SF79">
    <property type="entry name" value="CARBONIC ANHYDRASE 2"/>
    <property type="match status" value="1"/>
</dbReference>
<reference evidence="3 4" key="1">
    <citation type="submission" date="2018-08" db="EMBL/GenBank/DDBJ databases">
        <title>Genomic Encyclopedia of Archaeal and Bacterial Type Strains, Phase II (KMG-II): from individual species to whole genera.</title>
        <authorList>
            <person name="Goeker M."/>
        </authorList>
    </citation>
    <scope>NUCLEOTIDE SEQUENCE [LARGE SCALE GENOMIC DNA]</scope>
    <source>
        <strain evidence="3 4">DSM 582</strain>
    </source>
</reference>
<dbReference type="InterPro" id="IPR001765">
    <property type="entry name" value="Carbonic_anhydrase"/>
</dbReference>
<sequence length="88" mass="9309">MARETSEGQYPVAAVVGCIDSRVPPELVFDQKVGDLFTARIAGNYVNTDIIGSLEFACKVSGSRAIVVLGTAPAARPRVPSTRSSWAI</sequence>
<evidence type="ECO:0000313" key="4">
    <source>
        <dbReference type="Proteomes" id="UP000256794"/>
    </source>
</evidence>
<evidence type="ECO:0000256" key="2">
    <source>
        <dbReference type="PIRSR" id="PIRSR601765-1"/>
    </source>
</evidence>
<comment type="caution">
    <text evidence="3">The sequence shown here is derived from an EMBL/GenBank/DDBJ whole genome shotgun (WGS) entry which is preliminary data.</text>
</comment>
<dbReference type="SUPFAM" id="SSF53056">
    <property type="entry name" value="beta-carbonic anhydrase, cab"/>
    <property type="match status" value="1"/>
</dbReference>
<dbReference type="Pfam" id="PF00484">
    <property type="entry name" value="Pro_CA"/>
    <property type="match status" value="1"/>
</dbReference>
<evidence type="ECO:0000313" key="3">
    <source>
        <dbReference type="EMBL" id="REG47759.1"/>
    </source>
</evidence>
<organism evidence="3 4">
    <name type="scientific">Paracoccus versutus</name>
    <name type="common">Thiobacillus versutus</name>
    <dbReference type="NCBI Taxonomy" id="34007"/>
    <lineage>
        <taxon>Bacteria</taxon>
        <taxon>Pseudomonadati</taxon>
        <taxon>Pseudomonadota</taxon>
        <taxon>Alphaproteobacteria</taxon>
        <taxon>Rhodobacterales</taxon>
        <taxon>Paracoccaceae</taxon>
        <taxon>Paracoccus</taxon>
    </lineage>
</organism>
<proteinExistence type="inferred from homology"/>
<keyword evidence="2" id="KW-0862">Zinc</keyword>
<comment type="similarity">
    <text evidence="1">Belongs to the beta-class carbonic anhydrase family.</text>
</comment>
<name>A0AAQ0HIJ6_PARVE</name>
<evidence type="ECO:0000256" key="1">
    <source>
        <dbReference type="ARBA" id="ARBA00006217"/>
    </source>
</evidence>
<dbReference type="AlphaFoldDB" id="A0AAQ0HIJ6"/>
<keyword evidence="4" id="KW-1185">Reference proteome</keyword>
<dbReference type="InterPro" id="IPR036874">
    <property type="entry name" value="Carbonic_anhydrase_sf"/>
</dbReference>
<keyword evidence="2" id="KW-0479">Metal-binding</keyword>
<dbReference type="SMART" id="SM00947">
    <property type="entry name" value="Pro_CA"/>
    <property type="match status" value="1"/>
</dbReference>
<dbReference type="Proteomes" id="UP000256794">
    <property type="component" value="Unassembled WGS sequence"/>
</dbReference>
<comment type="cofactor">
    <cofactor evidence="2">
        <name>Zn(2+)</name>
        <dbReference type="ChEBI" id="CHEBI:29105"/>
    </cofactor>
    <text evidence="2">Binds 1 zinc ion per subunit.</text>
</comment>
<protein>
    <submittedName>
        <fullName evidence="3">Carbonic anhydrase</fullName>
    </submittedName>
</protein>
<dbReference type="GO" id="GO:0008270">
    <property type="term" value="F:zinc ion binding"/>
    <property type="evidence" value="ECO:0007669"/>
    <property type="project" value="InterPro"/>
</dbReference>
<accession>A0AAQ0HIJ6</accession>
<dbReference type="EMBL" id="QUMX01000010">
    <property type="protein sequence ID" value="REG47759.1"/>
    <property type="molecule type" value="Genomic_DNA"/>
</dbReference>
<dbReference type="PROSITE" id="PS51257">
    <property type="entry name" value="PROKAR_LIPOPROTEIN"/>
    <property type="match status" value="1"/>
</dbReference>
<feature type="binding site" evidence="2">
    <location>
        <position position="20"/>
    </location>
    <ligand>
        <name>Zn(2+)</name>
        <dbReference type="ChEBI" id="CHEBI:29105"/>
    </ligand>
</feature>
<dbReference type="GO" id="GO:0004089">
    <property type="term" value="F:carbonate dehydratase activity"/>
    <property type="evidence" value="ECO:0007669"/>
    <property type="project" value="InterPro"/>
</dbReference>
<feature type="binding site" evidence="2">
    <location>
        <position position="18"/>
    </location>
    <ligand>
        <name>Zn(2+)</name>
        <dbReference type="ChEBI" id="CHEBI:29105"/>
    </ligand>
</feature>
<dbReference type="PANTHER" id="PTHR11002">
    <property type="entry name" value="CARBONIC ANHYDRASE"/>
    <property type="match status" value="1"/>
</dbReference>
<dbReference type="Gene3D" id="3.40.1050.10">
    <property type="entry name" value="Carbonic anhydrase"/>
    <property type="match status" value="1"/>
</dbReference>
<gene>
    <name evidence="3" type="ORF">ATH84_1010112</name>
</gene>